<feature type="transmembrane region" description="Helical" evidence="1">
    <location>
        <begin position="12"/>
        <end position="31"/>
    </location>
</feature>
<organism evidence="2 3">
    <name type="scientific">Candidatus Thiodiazotropha taylori</name>
    <dbReference type="NCBI Taxonomy" id="2792791"/>
    <lineage>
        <taxon>Bacteria</taxon>
        <taxon>Pseudomonadati</taxon>
        <taxon>Pseudomonadota</taxon>
        <taxon>Gammaproteobacteria</taxon>
        <taxon>Chromatiales</taxon>
        <taxon>Sedimenticolaceae</taxon>
        <taxon>Candidatus Thiodiazotropha</taxon>
    </lineage>
</organism>
<gene>
    <name evidence="2" type="ORF">KME65_07685</name>
</gene>
<sequence>MKDAWQPRQNRWLGRLSTIIGFTLFVSSIIPAMIAQEYGEGDYLLILLCLGMFGGGAMLVVYGKRHLTPRVEEVLANDHRAPILYLRSFNDQADDFTLGGFFSAVGAMFGNRNMGLSTSSWGPTFQSQLAYVMERVGPYIAVGRPGVRLPGTGAARLYVPDEQWQQRVTQLIRSARLVIIRAGTSAGLNWEIETVRRIISKPHQLLVILPLSKKGYRAFRQSVAEAGIKLPERPPNAMFMTFDERWEPLFLETTGKLEHTLSPYFRMNNIEPPEVSGWDAFRLFFR</sequence>
<dbReference type="Proteomes" id="UP000770889">
    <property type="component" value="Unassembled WGS sequence"/>
</dbReference>
<dbReference type="AlphaFoldDB" id="A0A944QT90"/>
<dbReference type="EMBL" id="JAHHGM010000005">
    <property type="protein sequence ID" value="MBT2988832.1"/>
    <property type="molecule type" value="Genomic_DNA"/>
</dbReference>
<evidence type="ECO:0000313" key="2">
    <source>
        <dbReference type="EMBL" id="MBT2988832.1"/>
    </source>
</evidence>
<keyword evidence="1" id="KW-1133">Transmembrane helix</keyword>
<comment type="caution">
    <text evidence="2">The sequence shown here is derived from an EMBL/GenBank/DDBJ whole genome shotgun (WGS) entry which is preliminary data.</text>
</comment>
<evidence type="ECO:0000256" key="1">
    <source>
        <dbReference type="SAM" id="Phobius"/>
    </source>
</evidence>
<proteinExistence type="predicted"/>
<evidence type="ECO:0000313" key="3">
    <source>
        <dbReference type="Proteomes" id="UP000770889"/>
    </source>
</evidence>
<reference evidence="2 3" key="1">
    <citation type="submission" date="2021-05" db="EMBL/GenBank/DDBJ databases">
        <title>Genetic and Functional Diversity in Clade A Lucinid endosymbionts from the Bahamas.</title>
        <authorList>
            <person name="Giani N.M."/>
            <person name="Engel A.S."/>
            <person name="Campbell B.J."/>
        </authorList>
    </citation>
    <scope>NUCLEOTIDE SEQUENCE [LARGE SCALE GENOMIC DNA]</scope>
    <source>
        <strain evidence="2">LUC16012Gg_MoonRockCtena</strain>
    </source>
</reference>
<accession>A0A944QT90</accession>
<name>A0A944QT90_9GAMM</name>
<keyword evidence="1" id="KW-0812">Transmembrane</keyword>
<protein>
    <submittedName>
        <fullName evidence="2">Uncharacterized protein</fullName>
    </submittedName>
</protein>
<feature type="transmembrane region" description="Helical" evidence="1">
    <location>
        <begin position="43"/>
        <end position="62"/>
    </location>
</feature>
<keyword evidence="1" id="KW-0472">Membrane</keyword>